<accession>A0A2B4REF2</accession>
<dbReference type="InterPro" id="IPR029063">
    <property type="entry name" value="SAM-dependent_MTases_sf"/>
</dbReference>
<evidence type="ECO:0000256" key="1">
    <source>
        <dbReference type="SAM" id="MobiDB-lite"/>
    </source>
</evidence>
<organism evidence="3 4">
    <name type="scientific">Stylophora pistillata</name>
    <name type="common">Smooth cauliflower coral</name>
    <dbReference type="NCBI Taxonomy" id="50429"/>
    <lineage>
        <taxon>Eukaryota</taxon>
        <taxon>Metazoa</taxon>
        <taxon>Cnidaria</taxon>
        <taxon>Anthozoa</taxon>
        <taxon>Hexacorallia</taxon>
        <taxon>Scleractinia</taxon>
        <taxon>Astrocoeniina</taxon>
        <taxon>Pocilloporidae</taxon>
        <taxon>Stylophora</taxon>
    </lineage>
</organism>
<dbReference type="Gene3D" id="3.40.50.150">
    <property type="entry name" value="Vaccinia Virus protein VP39"/>
    <property type="match status" value="1"/>
</dbReference>
<dbReference type="SUPFAM" id="SSF53335">
    <property type="entry name" value="S-adenosyl-L-methionine-dependent methyltransferases"/>
    <property type="match status" value="1"/>
</dbReference>
<evidence type="ECO:0000259" key="2">
    <source>
        <dbReference type="Pfam" id="PF13679"/>
    </source>
</evidence>
<feature type="domain" description="Methyltransferase" evidence="2">
    <location>
        <begin position="128"/>
        <end position="385"/>
    </location>
</feature>
<reference evidence="4" key="1">
    <citation type="journal article" date="2017" name="bioRxiv">
        <title>Comparative analysis of the genomes of Stylophora pistillata and Acropora digitifera provides evidence for extensive differences between species of corals.</title>
        <authorList>
            <person name="Voolstra C.R."/>
            <person name="Li Y."/>
            <person name="Liew Y.J."/>
            <person name="Baumgarten S."/>
            <person name="Zoccola D."/>
            <person name="Flot J.-F."/>
            <person name="Tambutte S."/>
            <person name="Allemand D."/>
            <person name="Aranda M."/>
        </authorList>
    </citation>
    <scope>NUCLEOTIDE SEQUENCE [LARGE SCALE GENOMIC DNA]</scope>
</reference>
<dbReference type="Proteomes" id="UP000225706">
    <property type="component" value="Unassembled WGS sequence"/>
</dbReference>
<gene>
    <name evidence="3" type="primary">METTL25</name>
    <name evidence="3" type="ORF">AWC38_SpisGene20252</name>
</gene>
<keyword evidence="4" id="KW-1185">Reference proteome</keyword>
<feature type="compositionally biased region" description="Basic and acidic residues" evidence="1">
    <location>
        <begin position="567"/>
        <end position="579"/>
    </location>
</feature>
<dbReference type="GO" id="GO:0008168">
    <property type="term" value="F:methyltransferase activity"/>
    <property type="evidence" value="ECO:0007669"/>
    <property type="project" value="UniProtKB-KW"/>
</dbReference>
<sequence length="586" mass="66005">MASCEATDNSNFDHLNEDIRRLLAYLEAKKELMDAHMVEYFTSNHWESLLSPQLREDLESLTHEQLIHLPTVAYDNTSEEYRTLGEHLKTFLEKARQAQLKSFTWVKDQKEFTSENKVNFISHIMTPKKSYEVDVMSDVVGRLAKRFQVNKILDLGSGKGYLSQCLALQYGLKVVGVDSSDGNTQNAARRNERLLKVWTGLVKKSKREKDNSLRSGTMLVFTHNSKENFEDSSSDACTSCCDGTLHLCDHCGKDNNKQKCFCKSSLLSSTSPEKGSFDTVHRCLNTEISMTVKSEQSCMYAQNPTSYVPVTGLVDQSFVSNGTLTRLFDELGSPSDVENMECDGMFIVGLHTCGDLAPTALRIFTSQSSVKLICIVGCCYHLVTQDLEGSIDSDNALGFPMSQFLKPFQLQISRNATMVAQQAADRISSESQCPPLSVLYRAILQVILKEKFGLDGSGMRVGKAGAKCKDFKEYVDKCLNKLGLKERMSELSEEEVNSYLTRFKHHERHLHAFHQLRAAIAPCIESVFLLDRLRYLYEQGHESACIVRLFDPVRSPRCYAIIASKPDETTSPRDEDKQHSRGLFLA</sequence>
<keyword evidence="3" id="KW-0808">Transferase</keyword>
<feature type="region of interest" description="Disordered" evidence="1">
    <location>
        <begin position="567"/>
        <end position="586"/>
    </location>
</feature>
<evidence type="ECO:0000313" key="3">
    <source>
        <dbReference type="EMBL" id="PFX15526.1"/>
    </source>
</evidence>
<evidence type="ECO:0000313" key="4">
    <source>
        <dbReference type="Proteomes" id="UP000225706"/>
    </source>
</evidence>
<dbReference type="Pfam" id="PF13679">
    <property type="entry name" value="Methyltransf_32"/>
    <property type="match status" value="1"/>
</dbReference>
<name>A0A2B4REF2_STYPI</name>
<protein>
    <submittedName>
        <fullName evidence="3">Methyltransferase-like protein 25</fullName>
    </submittedName>
</protein>
<dbReference type="CDD" id="cd02440">
    <property type="entry name" value="AdoMet_MTases"/>
    <property type="match status" value="1"/>
</dbReference>
<comment type="caution">
    <text evidence="3">The sequence shown here is derived from an EMBL/GenBank/DDBJ whole genome shotgun (WGS) entry which is preliminary data.</text>
</comment>
<keyword evidence="3" id="KW-0489">Methyltransferase</keyword>
<proteinExistence type="predicted"/>
<dbReference type="STRING" id="50429.A0A2B4REF2"/>
<dbReference type="EMBL" id="LSMT01000640">
    <property type="protein sequence ID" value="PFX15526.1"/>
    <property type="molecule type" value="Genomic_DNA"/>
</dbReference>
<dbReference type="PANTHER" id="PTHR12496:SF9">
    <property type="entry name" value="METHYLTRANSFERASE-LIKE PROTEIN 25-RELATED"/>
    <property type="match status" value="1"/>
</dbReference>
<dbReference type="InterPro" id="IPR052220">
    <property type="entry name" value="METTL25"/>
</dbReference>
<dbReference type="GO" id="GO:0032259">
    <property type="term" value="P:methylation"/>
    <property type="evidence" value="ECO:0007669"/>
    <property type="project" value="UniProtKB-KW"/>
</dbReference>
<dbReference type="AlphaFoldDB" id="A0A2B4REF2"/>
<dbReference type="InterPro" id="IPR025714">
    <property type="entry name" value="Methyltranfer_dom"/>
</dbReference>
<dbReference type="OrthoDB" id="5961583at2759"/>
<dbReference type="PANTHER" id="PTHR12496">
    <property type="entry name" value="CGI-41 METHYLTRANSFERASE"/>
    <property type="match status" value="1"/>
</dbReference>